<dbReference type="SUPFAM" id="SSF57262">
    <property type="entry name" value="Leech antihemostatic proteins"/>
    <property type="match status" value="3"/>
</dbReference>
<feature type="domain" description="BPTI/Kunitz inhibitor" evidence="7">
    <location>
        <begin position="1135"/>
        <end position="1185"/>
    </location>
</feature>
<evidence type="ECO:0000259" key="9">
    <source>
        <dbReference type="PROSITE" id="PS51252"/>
    </source>
</evidence>
<feature type="domain" description="WAP" evidence="10">
    <location>
        <begin position="642"/>
        <end position="691"/>
    </location>
</feature>
<dbReference type="Gene3D" id="2.10.22.10">
    <property type="entry name" value="Antistasin, domain 1"/>
    <property type="match status" value="4"/>
</dbReference>
<feature type="domain" description="Thyroglobulin type-1" evidence="8">
    <location>
        <begin position="167"/>
        <end position="236"/>
    </location>
</feature>
<evidence type="ECO:0008006" key="13">
    <source>
        <dbReference type="Google" id="ProtNLM"/>
    </source>
</evidence>
<dbReference type="SMART" id="SM00211">
    <property type="entry name" value="TY"/>
    <property type="match status" value="7"/>
</dbReference>
<feature type="domain" description="BPTI/Kunitz inhibitor" evidence="7">
    <location>
        <begin position="1666"/>
        <end position="1716"/>
    </location>
</feature>
<dbReference type="SUPFAM" id="SSF57362">
    <property type="entry name" value="BPTI-like"/>
    <property type="match status" value="3"/>
</dbReference>
<dbReference type="SUPFAM" id="SSF57610">
    <property type="entry name" value="Thyroglobulin type-1 domain"/>
    <property type="match status" value="7"/>
</dbReference>
<dbReference type="Pfam" id="PF02822">
    <property type="entry name" value="Antistasin"/>
    <property type="match status" value="3"/>
</dbReference>
<feature type="domain" description="Antistasin-like" evidence="9">
    <location>
        <begin position="499"/>
        <end position="525"/>
    </location>
</feature>
<feature type="region of interest" description="Disordered" evidence="4">
    <location>
        <begin position="570"/>
        <end position="591"/>
    </location>
</feature>
<keyword evidence="5" id="KW-0472">Membrane</keyword>
<dbReference type="PROSITE" id="PS00280">
    <property type="entry name" value="BPTI_KUNITZ_1"/>
    <property type="match status" value="3"/>
</dbReference>
<dbReference type="InterPro" id="IPR028150">
    <property type="entry name" value="Lustrin_cystein"/>
</dbReference>
<dbReference type="PANTHER" id="PTHR46751:SF1">
    <property type="entry name" value="WAP FOUR-DISULFIDE CORE DOMAIN PROTEIN 6A"/>
    <property type="match status" value="1"/>
</dbReference>
<dbReference type="PRINTS" id="PR00759">
    <property type="entry name" value="BASICPTASE"/>
</dbReference>
<feature type="domain" description="Thyroglobulin type-1" evidence="8">
    <location>
        <begin position="1891"/>
        <end position="1963"/>
    </location>
</feature>
<dbReference type="CDD" id="cd00109">
    <property type="entry name" value="Kunitz-type"/>
    <property type="match status" value="3"/>
</dbReference>
<feature type="domain" description="WAP" evidence="10">
    <location>
        <begin position="896"/>
        <end position="943"/>
    </location>
</feature>
<feature type="region of interest" description="Disordered" evidence="4">
    <location>
        <begin position="2148"/>
        <end position="2188"/>
    </location>
</feature>
<evidence type="ECO:0000256" key="6">
    <source>
        <dbReference type="SAM" id="SignalP"/>
    </source>
</evidence>
<dbReference type="InterPro" id="IPR036880">
    <property type="entry name" value="Kunitz_BPTI_sf"/>
</dbReference>
<feature type="disulfide bond" evidence="3">
    <location>
        <begin position="467"/>
        <end position="487"/>
    </location>
</feature>
<comment type="caution">
    <text evidence="3">Lacks conserved residue(s) required for the propagation of feature annotation.</text>
</comment>
<evidence type="ECO:0000313" key="11">
    <source>
        <dbReference type="EMBL" id="KAK8392408.1"/>
    </source>
</evidence>
<feature type="domain" description="WAP" evidence="10">
    <location>
        <begin position="360"/>
        <end position="417"/>
    </location>
</feature>
<feature type="chain" id="PRO_5043990582" description="Papilin" evidence="6">
    <location>
        <begin position="16"/>
        <end position="2188"/>
    </location>
</feature>
<feature type="domain" description="Thyroglobulin type-1" evidence="8">
    <location>
        <begin position="1537"/>
        <end position="1597"/>
    </location>
</feature>
<dbReference type="GO" id="GO:0005576">
    <property type="term" value="C:extracellular region"/>
    <property type="evidence" value="ECO:0007669"/>
    <property type="project" value="InterPro"/>
</dbReference>
<keyword evidence="5" id="KW-1133">Transmembrane helix</keyword>
<dbReference type="InterPro" id="IPR004094">
    <property type="entry name" value="Antistasin-like"/>
</dbReference>
<organism evidence="11 12">
    <name type="scientific">Scylla paramamosain</name>
    <name type="common">Mud crab</name>
    <dbReference type="NCBI Taxonomy" id="85552"/>
    <lineage>
        <taxon>Eukaryota</taxon>
        <taxon>Metazoa</taxon>
        <taxon>Ecdysozoa</taxon>
        <taxon>Arthropoda</taxon>
        <taxon>Crustacea</taxon>
        <taxon>Multicrustacea</taxon>
        <taxon>Malacostraca</taxon>
        <taxon>Eumalacostraca</taxon>
        <taxon>Eucarida</taxon>
        <taxon>Decapoda</taxon>
        <taxon>Pleocyemata</taxon>
        <taxon>Brachyura</taxon>
        <taxon>Eubrachyura</taxon>
        <taxon>Portunoidea</taxon>
        <taxon>Portunidae</taxon>
        <taxon>Portuninae</taxon>
        <taxon>Scylla</taxon>
    </lineage>
</organism>
<comment type="caution">
    <text evidence="11">The sequence shown here is derived from an EMBL/GenBank/DDBJ whole genome shotgun (WGS) entry which is preliminary data.</text>
</comment>
<dbReference type="SMART" id="SM00131">
    <property type="entry name" value="KU"/>
    <property type="match status" value="3"/>
</dbReference>
<dbReference type="Gene3D" id="4.10.75.10">
    <property type="entry name" value="Elafin-like"/>
    <property type="match status" value="5"/>
</dbReference>
<feature type="domain" description="Thyroglobulin type-1" evidence="8">
    <location>
        <begin position="419"/>
        <end position="487"/>
    </location>
</feature>
<feature type="signal peptide" evidence="6">
    <location>
        <begin position="1"/>
        <end position="15"/>
    </location>
</feature>
<reference evidence="11 12" key="1">
    <citation type="submission" date="2023-03" db="EMBL/GenBank/DDBJ databases">
        <title>High-quality genome of Scylla paramamosain provides insights in environmental adaptation.</title>
        <authorList>
            <person name="Zhang L."/>
        </authorList>
    </citation>
    <scope>NUCLEOTIDE SEQUENCE [LARGE SCALE GENOMIC DNA]</scope>
    <source>
        <strain evidence="11">LZ_2023a</strain>
        <tissue evidence="11">Muscle</tissue>
    </source>
</reference>
<keyword evidence="1 3" id="KW-1015">Disulfide bond</keyword>
<dbReference type="SMART" id="SM00217">
    <property type="entry name" value="WAP"/>
    <property type="match status" value="5"/>
</dbReference>
<keyword evidence="5" id="KW-0812">Transmembrane</keyword>
<dbReference type="InterPro" id="IPR000716">
    <property type="entry name" value="Thyroglobulin_1"/>
</dbReference>
<feature type="domain" description="Antistasin-like" evidence="9">
    <location>
        <begin position="1021"/>
        <end position="1046"/>
    </location>
</feature>
<name>A0AAW0TZ00_SCYPA</name>
<dbReference type="GO" id="GO:0004867">
    <property type="term" value="F:serine-type endopeptidase inhibitor activity"/>
    <property type="evidence" value="ECO:0007669"/>
    <property type="project" value="InterPro"/>
</dbReference>
<dbReference type="InterPro" id="IPR008197">
    <property type="entry name" value="WAP_dom"/>
</dbReference>
<dbReference type="InterPro" id="IPR011061">
    <property type="entry name" value="Hirudin/antistatin"/>
</dbReference>
<feature type="compositionally biased region" description="Low complexity" evidence="4">
    <location>
        <begin position="570"/>
        <end position="587"/>
    </location>
</feature>
<sequence length="2188" mass="235547">MARTAVLALFPVVMAAVCCATTTTTTTTVTTTAPITTTSSAPSTTTSTITSTAASTTTTTDVPSSTTTTTTTSTTTIASTAPDVMVLEEKEGVIAATSNDVTQEAPHKDITQTPAFPAKPGRCPKRMMDASLCPEGLQDQCASDADCSGNAKCCSTGCAKVCIRPVKSVCEIKRDNTYRRARDLGLDVNTLPHIDCDNDGGFAPIQCEGDRCFCVDQRTGLEKPGTRARTLELVNCSEPRPCAAYQCRMLCPYEFELDEEGCPLCECHDPCRHVTCPGDTACTLEEEPCDLEPCPPLPSCKKPRSLSSLCAMGEPLMMGEDQQRPFLCGSNPGTPSCPPLYKCDVSPGRDYGVCCAAVDELKKPGQCPVEGGGGVVGVGGEEEEMRCGASCLHDLQCPSTQKCCISDICGQHCVQPANLTACLQQKMIAELLVVTERRGKGYVPQCREEDGLYVARQCSRNGLICWCVDPQGNKVPRSLGAAHEVNCDNETRVEARRACEGELLCTASCEYGYQLDASGCPTCTCDDPCEELTCPEASTCVMRTDPGCEGPQCSAVPMCLSNDSDELLHPSTTTTISTTTTTTAAPSSTPPPACPNGLTPLSVGDVVAVCGPDSPCPSDHMCTPPADQNAQPACCPVVSIIEATKPGQCPFVRSASAELCGGERCASDSECGEDLKCCVVPGCGPSCVPPQNLPLEHGLLQGPTMCEYLRDLVELEGVTLAVPTPACDENGAYLPVQCNPLGQCWCVDDFGTQVPGTKASSRELVVCDRQRVESGCGEMLCRLGCDYGFVLDPVTACPLCQCRDPCQEVKCAASHVCQMVDIPCVDGVCPAVPQCVPVLEAWSAPSCPLGDPYTLPETNATLACSPRARALECPQGYSCLAEDSGVEGVCCPSPGASKKAGQCPFLVPVLSGSCDLECSDDSHCLGDHKCCSNGCGTQCLPPIIMTACEHQRTLLEHRAREAGIPAGRVYLPECDAAGAFLSTQCHPATLTCWCVDTQGQEVPGTRVSQPSQPDCQAPLVCPAMNCDLACLHGYSLDDAGCPTCACRDPCEEVTCAAPQEECRIVHVACVDEPCPPLPVCLPRLENPCPYGSPLRINGSEVECGPEGSTCPSSHKCHLSPLGEYALCCPKPREVCYDQRDSGYCEGAIKRWYFNPEQNRCQTFRYGGCGGNLNNFESEEECLATCPSLSSCERMREKNIRHAEKGKKVTFIPKCDRSSGAWLAEQCLEELGVCWCVTPHGDQVPGSLTRGAPQCQGSARAARRMSFDPATPTNMICEPGQTVHVCDKQLCEGQVCFSHPHAICRVNPCGGCSVQFVDDFNSPVNCEVGLSECQRELQRVLNSPAFTRPSSSLPTGHTFPASRSTQVHYDVDLFRNVDVYHSQPIEEEVASSSSSSSSSSISLRKARKLEVETPGVLTVSGDVVEEAKEHHRETRNTDHQVLQSSPLVEATLVDPKDLTGHLTEHTAAAHLPFPGQYPPRLTLDDTFEAVPTEDLVPKPGTCPSPPSDASLLTCVPSQQCMYDTQCDGSKKCCFNGCGSVCVEPQETPASAQGMAVQPPACESDGSYAREQHAGGLSWCVDARGRPVHETLTRGHVRCGNNGQLLEQVSVGLVCPHGVRPRICRSECLHASCQAHPDAVCVADPCNDCRVTFYSSPSGEKVHCEDRCSQPLAKGMCRASFKRYFYNTSSQTCEEFIFGGCLGNDNNFGTLEECHQECQSPDICSQPVRAGVCSGGEARWYYNTETRKCEPFLYSGCGGNGNNFRSKSQCEARCPDLVLCPYWSAASMEPVPCSRSRACHNQSCHGHPDAVCRADPCTCSATFVDEQEQPLACLTPTEPPKTRLTFTFEEDSSTSKDQQRQEVIVGREGETVDAQDPHGTGPVTIYLEGEPTLTRCQLLQQHLQESNSLKYVAQCDEEGRFIPTQCYTPGVTMDGLLEEPKCWCVDETGHKTQPTAYFTRGERQCDPVAVESVVVTLGFRGRDAGMKHLGKVKGKEIKDQVNTLLKQMTAETLENDVGVVDLPDLTQVKFTLLGKNKIDVAYQLEEKVKKGELALELNEERLPADLRSSWFHHQVSEPRWRFAPSMQGRAGEVVSAAVTLEPPYLAATVVLTVVSAMLMCGLVVAAVLYHRHKTGHYPKDPRGSMQSLAFSEASLDRRSASRLSQQFQPPPPPRRPTVTTVENEYRNGRH</sequence>
<dbReference type="PROSITE" id="PS00484">
    <property type="entry name" value="THYROGLOBULIN_1_1"/>
    <property type="match status" value="3"/>
</dbReference>
<dbReference type="Pfam" id="PF00086">
    <property type="entry name" value="Thyroglobulin_1"/>
    <property type="match status" value="7"/>
</dbReference>
<dbReference type="Pfam" id="PF14625">
    <property type="entry name" value="Lustrin_cystein"/>
    <property type="match status" value="4"/>
</dbReference>
<dbReference type="InterPro" id="IPR020901">
    <property type="entry name" value="Prtase_inh_Kunz-CS"/>
</dbReference>
<keyword evidence="6" id="KW-0732">Signal</keyword>
<dbReference type="PROSITE" id="PS51162">
    <property type="entry name" value="THYROGLOBULIN_1_2"/>
    <property type="match status" value="7"/>
</dbReference>
<comment type="similarity">
    <text evidence="2">Belongs to the venom Kunitz-type family. 03 (sub-Kunitz) subfamily.</text>
</comment>
<dbReference type="Pfam" id="PF00095">
    <property type="entry name" value="WAP"/>
    <property type="match status" value="5"/>
</dbReference>
<feature type="region of interest" description="Disordered" evidence="4">
    <location>
        <begin position="34"/>
        <end position="73"/>
    </location>
</feature>
<gene>
    <name evidence="11" type="ORF">O3P69_014644</name>
</gene>
<evidence type="ECO:0000313" key="12">
    <source>
        <dbReference type="Proteomes" id="UP001487740"/>
    </source>
</evidence>
<dbReference type="Pfam" id="PF00014">
    <property type="entry name" value="Kunitz_BPTI"/>
    <property type="match status" value="3"/>
</dbReference>
<dbReference type="InterPro" id="IPR006150">
    <property type="entry name" value="Cys_repeat_1"/>
</dbReference>
<feature type="domain" description="Thyroglobulin type-1" evidence="8">
    <location>
        <begin position="703"/>
        <end position="776"/>
    </location>
</feature>
<dbReference type="InterPro" id="IPR002223">
    <property type="entry name" value="Kunitz_BPTI"/>
</dbReference>
<evidence type="ECO:0000256" key="2">
    <source>
        <dbReference type="ARBA" id="ARBA00038506"/>
    </source>
</evidence>
<evidence type="ECO:0000256" key="1">
    <source>
        <dbReference type="ARBA" id="ARBA00023157"/>
    </source>
</evidence>
<feature type="domain" description="WAP" evidence="10">
    <location>
        <begin position="1494"/>
        <end position="1544"/>
    </location>
</feature>
<dbReference type="Gene3D" id="4.10.800.10">
    <property type="entry name" value="Thyroglobulin type-1"/>
    <property type="match status" value="7"/>
</dbReference>
<feature type="domain" description="WAP" evidence="10">
    <location>
        <begin position="116"/>
        <end position="166"/>
    </location>
</feature>
<evidence type="ECO:0000256" key="4">
    <source>
        <dbReference type="SAM" id="MobiDB-lite"/>
    </source>
</evidence>
<evidence type="ECO:0000256" key="3">
    <source>
        <dbReference type="PROSITE-ProRule" id="PRU00500"/>
    </source>
</evidence>
<proteinExistence type="inferred from homology"/>
<dbReference type="Proteomes" id="UP001487740">
    <property type="component" value="Unassembled WGS sequence"/>
</dbReference>
<keyword evidence="12" id="KW-1185">Reference proteome</keyword>
<evidence type="ECO:0000259" key="8">
    <source>
        <dbReference type="PROSITE" id="PS51162"/>
    </source>
</evidence>
<dbReference type="Gene3D" id="4.10.410.10">
    <property type="entry name" value="Pancreatic trypsin inhibitor Kunitz domain"/>
    <property type="match status" value="3"/>
</dbReference>
<dbReference type="SMART" id="SM00289">
    <property type="entry name" value="WR1"/>
    <property type="match status" value="6"/>
</dbReference>
<protein>
    <recommendedName>
        <fullName evidence="13">Papilin</fullName>
    </recommendedName>
</protein>
<dbReference type="InterPro" id="IPR036857">
    <property type="entry name" value="Thyroglobulin_1_sf"/>
</dbReference>
<evidence type="ECO:0000259" key="7">
    <source>
        <dbReference type="PROSITE" id="PS50279"/>
    </source>
</evidence>
<feature type="transmembrane region" description="Helical" evidence="5">
    <location>
        <begin position="2102"/>
        <end position="2127"/>
    </location>
</feature>
<feature type="domain" description="BPTI/Kunitz inhibitor" evidence="7">
    <location>
        <begin position="1722"/>
        <end position="1772"/>
    </location>
</feature>
<evidence type="ECO:0000259" key="10">
    <source>
        <dbReference type="PROSITE" id="PS51390"/>
    </source>
</evidence>
<dbReference type="PROSITE" id="PS50279">
    <property type="entry name" value="BPTI_KUNITZ_2"/>
    <property type="match status" value="3"/>
</dbReference>
<dbReference type="PROSITE" id="PS51252">
    <property type="entry name" value="ANTISTASIN"/>
    <property type="match status" value="4"/>
</dbReference>
<dbReference type="CDD" id="cd00199">
    <property type="entry name" value="WAP"/>
    <property type="match status" value="4"/>
</dbReference>
<feature type="disulfide bond" evidence="3">
    <location>
        <begin position="1226"/>
        <end position="1233"/>
    </location>
</feature>
<dbReference type="CDD" id="cd00191">
    <property type="entry name" value="TY"/>
    <property type="match status" value="5"/>
</dbReference>
<dbReference type="InterPro" id="IPR036645">
    <property type="entry name" value="Elafin-like_sf"/>
</dbReference>
<feature type="domain" description="Thyroglobulin type-1" evidence="8">
    <location>
        <begin position="945"/>
        <end position="1015"/>
    </location>
</feature>
<feature type="disulfide bond" evidence="3">
    <location>
        <begin position="985"/>
        <end position="992"/>
    </location>
</feature>
<evidence type="ECO:0000256" key="5">
    <source>
        <dbReference type="SAM" id="Phobius"/>
    </source>
</evidence>
<feature type="disulfide bond" evidence="3">
    <location>
        <begin position="458"/>
        <end position="465"/>
    </location>
</feature>
<feature type="domain" description="Thyroglobulin type-1" evidence="8">
    <location>
        <begin position="1188"/>
        <end position="1254"/>
    </location>
</feature>
<feature type="domain" description="Antistasin-like" evidence="9">
    <location>
        <begin position="242"/>
        <end position="267"/>
    </location>
</feature>
<accession>A0AAW0TZ00</accession>
<feature type="disulfide bond" evidence="3">
    <location>
        <begin position="1894"/>
        <end position="1913"/>
    </location>
</feature>
<dbReference type="EMBL" id="JARAKH010000022">
    <property type="protein sequence ID" value="KAK8392408.1"/>
    <property type="molecule type" value="Genomic_DNA"/>
</dbReference>
<dbReference type="SUPFAM" id="SSF57256">
    <property type="entry name" value="Elafin-like"/>
    <property type="match status" value="1"/>
</dbReference>
<feature type="domain" description="Antistasin-like" evidence="9">
    <location>
        <begin position="776"/>
        <end position="802"/>
    </location>
</feature>
<dbReference type="InterPro" id="IPR051388">
    <property type="entry name" value="Serpin_venom_toxin"/>
</dbReference>
<dbReference type="PROSITE" id="PS51390">
    <property type="entry name" value="WAP"/>
    <property type="match status" value="5"/>
</dbReference>
<dbReference type="PANTHER" id="PTHR46751">
    <property type="entry name" value="EPPIN"/>
    <property type="match status" value="1"/>
</dbReference>